<feature type="transmembrane region" description="Helical" evidence="8">
    <location>
        <begin position="308"/>
        <end position="334"/>
    </location>
</feature>
<keyword evidence="5 8" id="KW-1133">Transmembrane helix</keyword>
<keyword evidence="3" id="KW-0813">Transport</keyword>
<dbReference type="Proteomes" id="UP000695026">
    <property type="component" value="Unplaced"/>
</dbReference>
<evidence type="ECO:0000313" key="11">
    <source>
        <dbReference type="RefSeq" id="XP_007436423.1"/>
    </source>
</evidence>
<dbReference type="GO" id="GO:0016020">
    <property type="term" value="C:membrane"/>
    <property type="evidence" value="ECO:0007669"/>
    <property type="project" value="UniProtKB-SubCell"/>
</dbReference>
<comment type="similarity">
    <text evidence="2">Belongs to the major facilitator superfamily.</text>
</comment>
<dbReference type="AlphaFoldDB" id="A0A9F2R4P5"/>
<dbReference type="InterPro" id="IPR036259">
    <property type="entry name" value="MFS_trans_sf"/>
</dbReference>
<feature type="transmembrane region" description="Helical" evidence="8">
    <location>
        <begin position="161"/>
        <end position="179"/>
    </location>
</feature>
<evidence type="ECO:0000256" key="1">
    <source>
        <dbReference type="ARBA" id="ARBA00004141"/>
    </source>
</evidence>
<feature type="transmembrane region" description="Helical" evidence="8">
    <location>
        <begin position="371"/>
        <end position="391"/>
    </location>
</feature>
<dbReference type="OMA" id="PFYVDMG"/>
<evidence type="ECO:0000256" key="3">
    <source>
        <dbReference type="ARBA" id="ARBA00022448"/>
    </source>
</evidence>
<evidence type="ECO:0000256" key="8">
    <source>
        <dbReference type="SAM" id="Phobius"/>
    </source>
</evidence>
<dbReference type="CDD" id="cd17485">
    <property type="entry name" value="MFS_MFSD3"/>
    <property type="match status" value="1"/>
</dbReference>
<dbReference type="PANTHER" id="PTHR12778:SF10">
    <property type="entry name" value="MAJOR FACILITATOR SUPERFAMILY DOMAIN-CONTAINING PROTEIN 3"/>
    <property type="match status" value="1"/>
</dbReference>
<keyword evidence="6 8" id="KW-0472">Membrane</keyword>
<feature type="transmembrane region" description="Helical" evidence="8">
    <location>
        <begin position="94"/>
        <end position="114"/>
    </location>
</feature>
<dbReference type="Gene3D" id="1.20.1250.20">
    <property type="entry name" value="MFS general substrate transporter like domains"/>
    <property type="match status" value="1"/>
</dbReference>
<dbReference type="KEGG" id="pbi:103059029"/>
<dbReference type="FunFam" id="1.20.1250.20:FF:000176">
    <property type="entry name" value="Major facilitator superfamily domain containing 3"/>
    <property type="match status" value="1"/>
</dbReference>
<evidence type="ECO:0000256" key="9">
    <source>
        <dbReference type="SAM" id="SignalP"/>
    </source>
</evidence>
<evidence type="ECO:0000256" key="5">
    <source>
        <dbReference type="ARBA" id="ARBA00022989"/>
    </source>
</evidence>
<dbReference type="CTD" id="69572"/>
<evidence type="ECO:0000256" key="7">
    <source>
        <dbReference type="ARBA" id="ARBA00069953"/>
    </source>
</evidence>
<dbReference type="GO" id="GO:0022857">
    <property type="term" value="F:transmembrane transporter activity"/>
    <property type="evidence" value="ECO:0007669"/>
    <property type="project" value="InterPro"/>
</dbReference>
<dbReference type="SUPFAM" id="SSF103473">
    <property type="entry name" value="MFS general substrate transporter"/>
    <property type="match status" value="1"/>
</dbReference>
<accession>A0A9F2R4P5</accession>
<organism evidence="10 11">
    <name type="scientific">Python bivittatus</name>
    <name type="common">Burmese python</name>
    <name type="synonym">Python molurus bivittatus</name>
    <dbReference type="NCBI Taxonomy" id="176946"/>
    <lineage>
        <taxon>Eukaryota</taxon>
        <taxon>Metazoa</taxon>
        <taxon>Chordata</taxon>
        <taxon>Craniata</taxon>
        <taxon>Vertebrata</taxon>
        <taxon>Euteleostomi</taxon>
        <taxon>Lepidosauria</taxon>
        <taxon>Squamata</taxon>
        <taxon>Bifurcata</taxon>
        <taxon>Unidentata</taxon>
        <taxon>Episquamata</taxon>
        <taxon>Toxicofera</taxon>
        <taxon>Serpentes</taxon>
        <taxon>Henophidia</taxon>
        <taxon>Pythonidae</taxon>
        <taxon>Python</taxon>
    </lineage>
</organism>
<keyword evidence="9" id="KW-0732">Signal</keyword>
<dbReference type="PANTHER" id="PTHR12778">
    <property type="entry name" value="SOLUTE CARRIER FAMILY 33 ACETYL-COA TRANSPORTER -RELATED"/>
    <property type="match status" value="1"/>
</dbReference>
<dbReference type="InterPro" id="IPR011701">
    <property type="entry name" value="MFS"/>
</dbReference>
<feature type="transmembrane region" description="Helical" evidence="8">
    <location>
        <begin position="68"/>
        <end position="88"/>
    </location>
</feature>
<keyword evidence="10" id="KW-1185">Reference proteome</keyword>
<feature type="signal peptide" evidence="9">
    <location>
        <begin position="1"/>
        <end position="16"/>
    </location>
</feature>
<name>A0A9F2R4P5_PYTBI</name>
<dbReference type="RefSeq" id="XP_007436423.1">
    <property type="nucleotide sequence ID" value="XM_007436361.3"/>
</dbReference>
<gene>
    <name evidence="11 12" type="primary">MFSD3</name>
</gene>
<comment type="subcellular location">
    <subcellularLocation>
        <location evidence="1">Membrane</location>
        <topology evidence="1">Multi-pass membrane protein</topology>
    </subcellularLocation>
</comment>
<evidence type="ECO:0000256" key="6">
    <source>
        <dbReference type="ARBA" id="ARBA00023136"/>
    </source>
</evidence>
<evidence type="ECO:0000313" key="12">
    <source>
        <dbReference type="RefSeq" id="XP_025027728.1"/>
    </source>
</evidence>
<evidence type="ECO:0000256" key="4">
    <source>
        <dbReference type="ARBA" id="ARBA00022692"/>
    </source>
</evidence>
<dbReference type="RefSeq" id="XP_025027728.1">
    <property type="nucleotide sequence ID" value="XM_025171960.1"/>
</dbReference>
<feature type="chain" id="PRO_5044698237" description="Major facilitator superfamily domain-containing protein 3" evidence="9">
    <location>
        <begin position="17"/>
        <end position="393"/>
    </location>
</feature>
<feature type="transmembrane region" description="Helical" evidence="8">
    <location>
        <begin position="135"/>
        <end position="155"/>
    </location>
</feature>
<dbReference type="GeneID" id="103059029"/>
<dbReference type="Pfam" id="PF07690">
    <property type="entry name" value="MFS_1"/>
    <property type="match status" value="1"/>
</dbReference>
<dbReference type="InterPro" id="IPR004752">
    <property type="entry name" value="AmpG_permease/AT-1"/>
</dbReference>
<reference evidence="11 12" key="1">
    <citation type="submission" date="2025-04" db="UniProtKB">
        <authorList>
            <consortium name="RefSeq"/>
        </authorList>
    </citation>
    <scope>IDENTIFICATION</scope>
    <source>
        <tissue evidence="11 12">Liver</tissue>
    </source>
</reference>
<evidence type="ECO:0000256" key="2">
    <source>
        <dbReference type="ARBA" id="ARBA00008335"/>
    </source>
</evidence>
<protein>
    <recommendedName>
        <fullName evidence="7">Major facilitator superfamily domain-containing protein 3</fullName>
    </recommendedName>
</protein>
<proteinExistence type="inferred from homology"/>
<evidence type="ECO:0000313" key="10">
    <source>
        <dbReference type="Proteomes" id="UP000695026"/>
    </source>
</evidence>
<sequence>MTFKYLLLFLLYFVQGIPYGLQSGLLPIYFRTVGVSFTKISLARLLYLPWILKVLWAPFVDWYFTKKIWLLLTMWGLALTCLACSLLTPEVDFLWVAIILLLMNLFASVQDVAVDGVAIQLLGHEEVGFGNSIQVVAYKLGSVLAGGGLLAFLHHLGWRALFVYLALLYVVAIIFTSKFHLRSPSQDSHAKDTNLSLWDLLHELLLVPDTPWTAGLILIYKLGEQGSVSMFPLFLLDHGFSPQKLGFWNGIVATVFSITGSSLGGHLTSKNRNSRLLQTLLTLRFCNLLFQTWVMVTYTNKAVAFEVAAVLSICIQHFIGGLITTLVFSMMMLCTQKATEGIQATHYSLLAALEVLGKLAFSTMAGSLVDWLGFLHAFGIFLALSFVSLLYTL</sequence>
<feature type="transmembrane region" description="Helical" evidence="8">
    <location>
        <begin position="276"/>
        <end position="296"/>
    </location>
</feature>
<feature type="transmembrane region" description="Helical" evidence="8">
    <location>
        <begin position="245"/>
        <end position="264"/>
    </location>
</feature>
<dbReference type="OrthoDB" id="6415790at2759"/>
<keyword evidence="4 8" id="KW-0812">Transmembrane</keyword>